<dbReference type="Proteomes" id="UP000004221">
    <property type="component" value="Unassembled WGS sequence"/>
</dbReference>
<accession>I4EE48</accession>
<dbReference type="Pfam" id="PF21880">
    <property type="entry name" value="DUF6916"/>
    <property type="match status" value="1"/>
</dbReference>
<comment type="caution">
    <text evidence="2">The sequence shown here is derived from an EMBL/GenBank/DDBJ whole genome shotgun (WGS) entry which is preliminary data.</text>
</comment>
<feature type="domain" description="DUF6916" evidence="1">
    <location>
        <begin position="32"/>
        <end position="128"/>
    </location>
</feature>
<name>I4EE48_9BACT</name>
<evidence type="ECO:0000313" key="3">
    <source>
        <dbReference type="Proteomes" id="UP000004221"/>
    </source>
</evidence>
<dbReference type="InterPro" id="IPR054209">
    <property type="entry name" value="DUF6916"/>
</dbReference>
<protein>
    <recommendedName>
        <fullName evidence="1">DUF6916 domain-containing protein</fullName>
    </recommendedName>
</protein>
<dbReference type="EMBL" id="CAGS01000081">
    <property type="protein sequence ID" value="CCF82960.1"/>
    <property type="molecule type" value="Genomic_DNA"/>
</dbReference>
<organism evidence="2 3">
    <name type="scientific">Nitrolancea hollandica Lb</name>
    <dbReference type="NCBI Taxonomy" id="1129897"/>
    <lineage>
        <taxon>Bacteria</taxon>
        <taxon>Pseudomonadati</taxon>
        <taxon>Thermomicrobiota</taxon>
        <taxon>Thermomicrobia</taxon>
        <taxon>Sphaerobacterales</taxon>
        <taxon>Sphaerobacterineae</taxon>
        <taxon>Sphaerobacteraceae</taxon>
        <taxon>Nitrolancea</taxon>
    </lineage>
</organism>
<evidence type="ECO:0000259" key="1">
    <source>
        <dbReference type="Pfam" id="PF21880"/>
    </source>
</evidence>
<reference evidence="2 3" key="1">
    <citation type="journal article" date="2012" name="ISME J.">
        <title>Nitrification expanded: discovery, physiology and genomics of a nitrite-oxidizing bacterium from the phylum Chloroflexi.</title>
        <authorList>
            <person name="Sorokin D.Y."/>
            <person name="Lucker S."/>
            <person name="Vejmelkova D."/>
            <person name="Kostrikina N.A."/>
            <person name="Kleerebezem R."/>
            <person name="Rijpstra W.I."/>
            <person name="Damste J.S."/>
            <person name="Le Paslier D."/>
            <person name="Muyzer G."/>
            <person name="Wagner M."/>
            <person name="van Loosdrecht M.C."/>
            <person name="Daims H."/>
        </authorList>
    </citation>
    <scope>NUCLEOTIDE SEQUENCE [LARGE SCALE GENOMIC DNA]</scope>
    <source>
        <strain evidence="3">none</strain>
    </source>
</reference>
<gene>
    <name evidence="2" type="ORF">NITHO_1710002</name>
</gene>
<proteinExistence type="predicted"/>
<keyword evidence="3" id="KW-1185">Reference proteome</keyword>
<evidence type="ECO:0000313" key="2">
    <source>
        <dbReference type="EMBL" id="CCF82960.1"/>
    </source>
</evidence>
<dbReference type="AlphaFoldDB" id="I4EE48"/>
<sequence length="129" mass="14491">MPLDGQIRVNRSGAWHTSEADRRDRTMLESCTVESFTRHLGERFRVYAGQDEPFEIELIQASGLGRESTDSTSGHGSRSAFSLLFRGPAGILLPQRIYRLEHAEMGTFDLFLVPVGPDQSGQRYEAIFT</sequence>